<comment type="catalytic activity">
    <reaction evidence="13">
        <text>a 2'-deoxycytidine in DNA + S-adenosyl-L-methionine = a 5-methyl-2'-deoxycytidine in DNA + S-adenosyl-L-homocysteine + H(+)</text>
        <dbReference type="Rhea" id="RHEA:13681"/>
        <dbReference type="Rhea" id="RHEA-COMP:11369"/>
        <dbReference type="Rhea" id="RHEA-COMP:11370"/>
        <dbReference type="ChEBI" id="CHEBI:15378"/>
        <dbReference type="ChEBI" id="CHEBI:57856"/>
        <dbReference type="ChEBI" id="CHEBI:59789"/>
        <dbReference type="ChEBI" id="CHEBI:85452"/>
        <dbReference type="ChEBI" id="CHEBI:85454"/>
        <dbReference type="EC" id="2.1.1.37"/>
    </reaction>
</comment>
<dbReference type="PANTHER" id="PTHR46098:SF1">
    <property type="entry name" value="TRNA (CYTOSINE(38)-C(5))-METHYLTRANSFERASE"/>
    <property type="match status" value="1"/>
</dbReference>
<comment type="similarity">
    <text evidence="10">Belongs to the Vsr family.</text>
</comment>
<evidence type="ECO:0000256" key="6">
    <source>
        <dbReference type="ARBA" id="ARBA00022759"/>
    </source>
</evidence>
<dbReference type="Pfam" id="PF00145">
    <property type="entry name" value="DNA_methylase"/>
    <property type="match status" value="1"/>
</dbReference>
<keyword evidence="8" id="KW-0378">Hydrolase</keyword>
<dbReference type="REBASE" id="297389">
    <property type="entry name" value="M.AspJN39ORF700P"/>
</dbReference>
<keyword evidence="6 15" id="KW-0255">Endonuclease</keyword>
<comment type="similarity">
    <text evidence="11 12">Belongs to the class I-like SAM-binding methyltransferase superfamily. C5-methyltransferase family.</text>
</comment>
<evidence type="ECO:0000313" key="15">
    <source>
        <dbReference type="EMBL" id="QAT41859.1"/>
    </source>
</evidence>
<dbReference type="SUPFAM" id="SSF52980">
    <property type="entry name" value="Restriction endonuclease-like"/>
    <property type="match status" value="1"/>
</dbReference>
<keyword evidence="9" id="KW-0234">DNA repair</keyword>
<dbReference type="PANTHER" id="PTHR46098">
    <property type="entry name" value="TRNA (CYTOSINE(38)-C(5))-METHYLTRANSFERASE"/>
    <property type="match status" value="1"/>
</dbReference>
<dbReference type="GO" id="GO:0004519">
    <property type="term" value="F:endonuclease activity"/>
    <property type="evidence" value="ECO:0007669"/>
    <property type="project" value="UniProtKB-KW"/>
</dbReference>
<dbReference type="Proteomes" id="UP000287601">
    <property type="component" value="Chromosome"/>
</dbReference>
<keyword evidence="7" id="KW-0227">DNA damage</keyword>
<evidence type="ECO:0000313" key="16">
    <source>
        <dbReference type="Proteomes" id="UP000287601"/>
    </source>
</evidence>
<evidence type="ECO:0000256" key="11">
    <source>
        <dbReference type="PROSITE-ProRule" id="PRU01016"/>
    </source>
</evidence>
<sequence length="514" mass="59326">MAQKTKEQISYNMSQVHSTDSALERAFVNELKRRGITTYSKNDRSVFGKPDFVFKARKIAVFCDSEFWHGYDWENARKAIKSNREFWIPKIERNIKRDKEVTDRLKAEGWTVLRFWEHRIKKSLNECIDEIITALRTPMPQIPYRTIDLCAGIGGIRRGFELTGFFKNVLSAEKDAWACKTYKHIFGEDPKNDVTSEEFKLLVDRTPYDVLLAGFPCQTFSRVGLEEGFENEEKGKIFHHIVEIIERTRPCAFLLENVDHLVTHDKGATFKFIIEELTLRLKYKVIGVSLNNDGKPVYTGKDFIRNSRNFGVPQNRPRTYIIGFDSERFPTELLEVLPTEIPKEREERIYTDLNDLLEQNVEAKYYMASGYLETLKRHRERQEGRGYGFGYRVVNEEGIASPVANTLLATGGSGKERNLIYDPREGIGGTEIKGKKTPLNDEGIRVMTPTEWGKLQGFINYAFLDENGQEVFSFPDGIPDAQKYKQFGNSVTIPAIEEMAKFIAECFEILCRKM</sequence>
<organism evidence="15 16">
    <name type="scientific">Aminipila luticellarii</name>
    <dbReference type="NCBI Taxonomy" id="2507160"/>
    <lineage>
        <taxon>Bacteria</taxon>
        <taxon>Bacillati</taxon>
        <taxon>Bacillota</taxon>
        <taxon>Clostridia</taxon>
        <taxon>Peptostreptococcales</taxon>
        <taxon>Anaerovoracaceae</taxon>
        <taxon>Aminipila</taxon>
    </lineage>
</organism>
<keyword evidence="5" id="KW-0680">Restriction system</keyword>
<keyword evidence="3 11" id="KW-0949">S-adenosyl-L-methionine</keyword>
<evidence type="ECO:0000256" key="7">
    <source>
        <dbReference type="ARBA" id="ARBA00022763"/>
    </source>
</evidence>
<proteinExistence type="inferred from homology"/>
<evidence type="ECO:0000256" key="1">
    <source>
        <dbReference type="ARBA" id="ARBA00022603"/>
    </source>
</evidence>
<dbReference type="Gene3D" id="3.90.120.30">
    <property type="match status" value="1"/>
</dbReference>
<evidence type="ECO:0000256" key="2">
    <source>
        <dbReference type="ARBA" id="ARBA00022679"/>
    </source>
</evidence>
<evidence type="ECO:0000256" key="12">
    <source>
        <dbReference type="RuleBase" id="RU000416"/>
    </source>
</evidence>
<dbReference type="GO" id="GO:0006298">
    <property type="term" value="P:mismatch repair"/>
    <property type="evidence" value="ECO:0007669"/>
    <property type="project" value="InterPro"/>
</dbReference>
<dbReference type="InterPro" id="IPR050750">
    <property type="entry name" value="C5-MTase"/>
</dbReference>
<dbReference type="InterPro" id="IPR001525">
    <property type="entry name" value="C5_MeTfrase"/>
</dbReference>
<feature type="domain" description="DUF559" evidence="14">
    <location>
        <begin position="95"/>
        <end position="135"/>
    </location>
</feature>
<dbReference type="InterPro" id="IPR018117">
    <property type="entry name" value="C5_DNA_meth_AS"/>
</dbReference>
<dbReference type="InterPro" id="IPR004603">
    <property type="entry name" value="DNA_mismatch_endonuc_vsr"/>
</dbReference>
<protein>
    <recommendedName>
        <fullName evidence="13">Cytosine-specific methyltransferase</fullName>
        <ecNumber evidence="13">2.1.1.37</ecNumber>
    </recommendedName>
</protein>
<evidence type="ECO:0000256" key="4">
    <source>
        <dbReference type="ARBA" id="ARBA00022722"/>
    </source>
</evidence>
<dbReference type="RefSeq" id="WP_128744513.1">
    <property type="nucleotide sequence ID" value="NZ_CP035281.1"/>
</dbReference>
<keyword evidence="16" id="KW-1185">Reference proteome</keyword>
<dbReference type="Gene3D" id="3.40.50.150">
    <property type="entry name" value="Vaccinia Virus protein VP39"/>
    <property type="match status" value="1"/>
</dbReference>
<evidence type="ECO:0000256" key="10">
    <source>
        <dbReference type="ARBA" id="ARBA00029466"/>
    </source>
</evidence>
<evidence type="ECO:0000256" key="3">
    <source>
        <dbReference type="ARBA" id="ARBA00022691"/>
    </source>
</evidence>
<dbReference type="GO" id="GO:0016787">
    <property type="term" value="F:hydrolase activity"/>
    <property type="evidence" value="ECO:0007669"/>
    <property type="project" value="UniProtKB-KW"/>
</dbReference>
<evidence type="ECO:0000259" key="14">
    <source>
        <dbReference type="Pfam" id="PF04480"/>
    </source>
</evidence>
<dbReference type="Pfam" id="PF03852">
    <property type="entry name" value="Vsr"/>
    <property type="match status" value="1"/>
</dbReference>
<keyword evidence="2 11" id="KW-0808">Transferase</keyword>
<dbReference type="EC" id="2.1.1.37" evidence="13"/>
<keyword evidence="1 11" id="KW-0489">Methyltransferase</keyword>
<feature type="active site" evidence="11">
    <location>
        <position position="217"/>
    </location>
</feature>
<dbReference type="SUPFAM" id="SSF53335">
    <property type="entry name" value="S-adenosyl-L-methionine-dependent methyltransferases"/>
    <property type="match status" value="1"/>
</dbReference>
<dbReference type="PROSITE" id="PS51679">
    <property type="entry name" value="SAM_MT_C5"/>
    <property type="match status" value="1"/>
</dbReference>
<dbReference type="InterPro" id="IPR011335">
    <property type="entry name" value="Restrct_endonuc-II-like"/>
</dbReference>
<dbReference type="NCBIfam" id="TIGR00632">
    <property type="entry name" value="vsr"/>
    <property type="match status" value="1"/>
</dbReference>
<dbReference type="GO" id="GO:0003886">
    <property type="term" value="F:DNA (cytosine-5-)-methyltransferase activity"/>
    <property type="evidence" value="ECO:0007669"/>
    <property type="project" value="UniProtKB-EC"/>
</dbReference>
<gene>
    <name evidence="15" type="primary">vsr</name>
    <name evidence="15" type="ORF">EQM06_00700</name>
</gene>
<evidence type="ECO:0000256" key="13">
    <source>
        <dbReference type="RuleBase" id="RU000417"/>
    </source>
</evidence>
<dbReference type="EMBL" id="CP035281">
    <property type="protein sequence ID" value="QAT41859.1"/>
    <property type="molecule type" value="Genomic_DNA"/>
</dbReference>
<dbReference type="InterPro" id="IPR029063">
    <property type="entry name" value="SAM-dependent_MTases_sf"/>
</dbReference>
<dbReference type="Gene3D" id="3.40.960.10">
    <property type="entry name" value="VSR Endonuclease"/>
    <property type="match status" value="1"/>
</dbReference>
<accession>A0A410PSJ3</accession>
<dbReference type="CDD" id="cd00221">
    <property type="entry name" value="Vsr"/>
    <property type="match status" value="1"/>
</dbReference>
<dbReference type="GO" id="GO:0009307">
    <property type="term" value="P:DNA restriction-modification system"/>
    <property type="evidence" value="ECO:0007669"/>
    <property type="project" value="UniProtKB-KW"/>
</dbReference>
<dbReference type="NCBIfam" id="TIGR00675">
    <property type="entry name" value="dcm"/>
    <property type="match status" value="1"/>
</dbReference>
<dbReference type="AlphaFoldDB" id="A0A410PSJ3"/>
<dbReference type="KEGG" id="amij:EQM06_00700"/>
<evidence type="ECO:0000256" key="9">
    <source>
        <dbReference type="ARBA" id="ARBA00023204"/>
    </source>
</evidence>
<keyword evidence="4" id="KW-0540">Nuclease</keyword>
<evidence type="ECO:0000256" key="5">
    <source>
        <dbReference type="ARBA" id="ARBA00022747"/>
    </source>
</evidence>
<dbReference type="PROSITE" id="PS00094">
    <property type="entry name" value="C5_MTASE_1"/>
    <property type="match status" value="1"/>
</dbReference>
<dbReference type="Pfam" id="PF04480">
    <property type="entry name" value="DUF559"/>
    <property type="match status" value="1"/>
</dbReference>
<evidence type="ECO:0000256" key="8">
    <source>
        <dbReference type="ARBA" id="ARBA00022801"/>
    </source>
</evidence>
<dbReference type="GO" id="GO:0032259">
    <property type="term" value="P:methylation"/>
    <property type="evidence" value="ECO:0007669"/>
    <property type="project" value="UniProtKB-KW"/>
</dbReference>
<name>A0A410PSJ3_9FIRM</name>
<dbReference type="InterPro" id="IPR007569">
    <property type="entry name" value="DUF559"/>
</dbReference>
<dbReference type="OrthoDB" id="9813719at2"/>
<reference evidence="15 16" key="1">
    <citation type="submission" date="2019-01" db="EMBL/GenBank/DDBJ databases">
        <title>Draft genomes of a novel of Aminipila strains.</title>
        <authorList>
            <person name="Ma S."/>
        </authorList>
    </citation>
    <scope>NUCLEOTIDE SEQUENCE [LARGE SCALE GENOMIC DNA]</scope>
    <source>
        <strain evidence="16">JN-39</strain>
    </source>
</reference>
<dbReference type="PRINTS" id="PR00105">
    <property type="entry name" value="C5METTRFRASE"/>
</dbReference>